<evidence type="ECO:0000256" key="1">
    <source>
        <dbReference type="SAM" id="Phobius"/>
    </source>
</evidence>
<keyword evidence="1" id="KW-0472">Membrane</keyword>
<protein>
    <recommendedName>
        <fullName evidence="3">Histidine kinase N-terminal 7TM region domain-containing protein</fullName>
    </recommendedName>
</protein>
<keyword evidence="1" id="KW-0812">Transmembrane</keyword>
<accession>A0A0F9K1D6</accession>
<name>A0A0F9K1D6_9ZZZZ</name>
<feature type="transmembrane region" description="Helical" evidence="1">
    <location>
        <begin position="147"/>
        <end position="167"/>
    </location>
</feature>
<feature type="non-terminal residue" evidence="2">
    <location>
        <position position="1"/>
    </location>
</feature>
<sequence>LTFIGWLSGITSTGVFLFSVIFGLVVIYKGRKTHLNLLIYLGLTYFFAGLIFTGDFLDFLSILLTDSNIDNSFGIIGLINWMWFPGVAIFGMYFGAKLIIPKKKWWILSIYLILAIIFELFLFMDPTGSIEYVNPTIPGTDLINDNLIFESIAGILVLFFLISLLLLDGVGFLRKSIQSTGVIRKKFLLLSLGAFIYIIDGVIDGLFSPGILSIFIRSAMGVSAFLFYFGVKQ</sequence>
<feature type="transmembrane region" description="Helical" evidence="1">
    <location>
        <begin position="187"/>
        <end position="208"/>
    </location>
</feature>
<evidence type="ECO:0000313" key="2">
    <source>
        <dbReference type="EMBL" id="KKM75763.1"/>
    </source>
</evidence>
<dbReference type="AlphaFoldDB" id="A0A0F9K1D6"/>
<proteinExistence type="predicted"/>
<organism evidence="2">
    <name type="scientific">marine sediment metagenome</name>
    <dbReference type="NCBI Taxonomy" id="412755"/>
    <lineage>
        <taxon>unclassified sequences</taxon>
        <taxon>metagenomes</taxon>
        <taxon>ecological metagenomes</taxon>
    </lineage>
</organism>
<feature type="transmembrane region" description="Helical" evidence="1">
    <location>
        <begin position="73"/>
        <end position="93"/>
    </location>
</feature>
<comment type="caution">
    <text evidence="2">The sequence shown here is derived from an EMBL/GenBank/DDBJ whole genome shotgun (WGS) entry which is preliminary data.</text>
</comment>
<gene>
    <name evidence="2" type="ORF">LCGC14_1387000</name>
</gene>
<keyword evidence="1" id="KW-1133">Transmembrane helix</keyword>
<feature type="transmembrane region" description="Helical" evidence="1">
    <location>
        <begin position="105"/>
        <end position="124"/>
    </location>
</feature>
<feature type="transmembrane region" description="Helical" evidence="1">
    <location>
        <begin position="35"/>
        <end position="53"/>
    </location>
</feature>
<feature type="transmembrane region" description="Helical" evidence="1">
    <location>
        <begin position="6"/>
        <end position="28"/>
    </location>
</feature>
<dbReference type="EMBL" id="LAZR01008918">
    <property type="protein sequence ID" value="KKM75763.1"/>
    <property type="molecule type" value="Genomic_DNA"/>
</dbReference>
<feature type="transmembrane region" description="Helical" evidence="1">
    <location>
        <begin position="214"/>
        <end position="231"/>
    </location>
</feature>
<evidence type="ECO:0008006" key="3">
    <source>
        <dbReference type="Google" id="ProtNLM"/>
    </source>
</evidence>
<reference evidence="2" key="1">
    <citation type="journal article" date="2015" name="Nature">
        <title>Complex archaea that bridge the gap between prokaryotes and eukaryotes.</title>
        <authorList>
            <person name="Spang A."/>
            <person name="Saw J.H."/>
            <person name="Jorgensen S.L."/>
            <person name="Zaremba-Niedzwiedzka K."/>
            <person name="Martijn J."/>
            <person name="Lind A.E."/>
            <person name="van Eijk R."/>
            <person name="Schleper C."/>
            <person name="Guy L."/>
            <person name="Ettema T.J."/>
        </authorList>
    </citation>
    <scope>NUCLEOTIDE SEQUENCE</scope>
</reference>